<comment type="similarity">
    <text evidence="3">Belongs to the emb family.</text>
</comment>
<evidence type="ECO:0000256" key="5">
    <source>
        <dbReference type="ARBA" id="ARBA00022676"/>
    </source>
</evidence>
<evidence type="ECO:0000313" key="16">
    <source>
        <dbReference type="EMBL" id="MEQ3537523.1"/>
    </source>
</evidence>
<evidence type="ECO:0000256" key="2">
    <source>
        <dbReference type="ARBA" id="ARBA00004651"/>
    </source>
</evidence>
<evidence type="ECO:0000256" key="12">
    <source>
        <dbReference type="SAM" id="Phobius"/>
    </source>
</evidence>
<feature type="domain" description="Arabinosyltransferas concanavalin like" evidence="15">
    <location>
        <begin position="6"/>
        <end position="150"/>
    </location>
</feature>
<protein>
    <submittedName>
        <fullName evidence="16">Arabinosyltransferase domain-containing protein</fullName>
    </submittedName>
</protein>
<evidence type="ECO:0000256" key="8">
    <source>
        <dbReference type="ARBA" id="ARBA00022989"/>
    </source>
</evidence>
<dbReference type="Pfam" id="PF17689">
    <property type="entry name" value="Arabino_trans_N"/>
    <property type="match status" value="1"/>
</dbReference>
<keyword evidence="5" id="KW-0328">Glycosyltransferase</keyword>
<evidence type="ECO:0000256" key="1">
    <source>
        <dbReference type="ARBA" id="ARBA00003001"/>
    </source>
</evidence>
<feature type="transmembrane region" description="Helical" evidence="12">
    <location>
        <begin position="619"/>
        <end position="639"/>
    </location>
</feature>
<feature type="transmembrane region" description="Helical" evidence="12">
    <location>
        <begin position="304"/>
        <end position="320"/>
    </location>
</feature>
<dbReference type="Pfam" id="PF04602">
    <property type="entry name" value="Arabinose_trans"/>
    <property type="match status" value="1"/>
</dbReference>
<feature type="region of interest" description="Disordered" evidence="11">
    <location>
        <begin position="921"/>
        <end position="944"/>
    </location>
</feature>
<evidence type="ECO:0000313" key="17">
    <source>
        <dbReference type="Proteomes" id="UP001464923"/>
    </source>
</evidence>
<evidence type="ECO:0000256" key="9">
    <source>
        <dbReference type="ARBA" id="ARBA00023136"/>
    </source>
</evidence>
<feature type="transmembrane region" description="Helical" evidence="12">
    <location>
        <begin position="274"/>
        <end position="292"/>
    </location>
</feature>
<dbReference type="Proteomes" id="UP001464923">
    <property type="component" value="Unassembled WGS sequence"/>
</dbReference>
<dbReference type="InterPro" id="IPR007680">
    <property type="entry name" value="Arabino_trans_central"/>
</dbReference>
<feature type="transmembrane region" description="Helical" evidence="12">
    <location>
        <begin position="491"/>
        <end position="510"/>
    </location>
</feature>
<feature type="transmembrane region" description="Helical" evidence="12">
    <location>
        <begin position="160"/>
        <end position="179"/>
    </location>
</feature>
<evidence type="ECO:0000259" key="13">
    <source>
        <dbReference type="Pfam" id="PF04602"/>
    </source>
</evidence>
<evidence type="ECO:0000256" key="11">
    <source>
        <dbReference type="SAM" id="MobiDB-lite"/>
    </source>
</evidence>
<evidence type="ECO:0000256" key="4">
    <source>
        <dbReference type="ARBA" id="ARBA00022475"/>
    </source>
</evidence>
<keyword evidence="8 12" id="KW-1133">Transmembrane helix</keyword>
<comment type="subcellular location">
    <subcellularLocation>
        <location evidence="2">Cell membrane</location>
        <topology evidence="2">Multi-pass membrane protein</topology>
    </subcellularLocation>
</comment>
<keyword evidence="4" id="KW-1003">Cell membrane</keyword>
<dbReference type="InterPro" id="IPR042486">
    <property type="entry name" value="Arabino_trans_C_2"/>
</dbReference>
<dbReference type="InterPro" id="IPR040920">
    <property type="entry name" value="Arabino_trans_N"/>
</dbReference>
<evidence type="ECO:0000256" key="3">
    <source>
        <dbReference type="ARBA" id="ARBA00008195"/>
    </source>
</evidence>
<dbReference type="InterPro" id="IPR027451">
    <property type="entry name" value="EmbABC_dom1"/>
</dbReference>
<dbReference type="Gene3D" id="3.40.190.160">
    <property type="match status" value="1"/>
</dbReference>
<dbReference type="Gene3D" id="2.60.120.940">
    <property type="entry name" value="EmbC, C-terminal domain, subdomain 2"/>
    <property type="match status" value="1"/>
</dbReference>
<feature type="transmembrane region" description="Helical" evidence="12">
    <location>
        <begin position="461"/>
        <end position="479"/>
    </location>
</feature>
<keyword evidence="6" id="KW-0808">Transferase</keyword>
<feature type="transmembrane region" description="Helical" evidence="12">
    <location>
        <begin position="546"/>
        <end position="567"/>
    </location>
</feature>
<name>A0ABV1JRG5_9PSEU</name>
<sequence length="944" mass="98722">MAPVVQRTASYSWDTSAGVLATPVPLTAYRPVGIESTVSCAQFNALPGGGAVLSTTAEPGATGTSPDGLWVGAVAPGAVSVVSAGRTLYQGPDCDLAVRIGPDGWQVARGGDVLARGAGDVRPYVAGFFSGLPAATPTAGLSATVAADTRFETAASGTKIALAVAAATCAVLSLLVAGLHDRRHAHRAPAAYRRPRKFVGADLPVVLLILLWTVIGPVTVDDGYTTTMVADAARSGFVGGYHHWLNSPEAPFGSFYEVYRWWAGEGTPLLSMRFPALLLALLVWWMLSRIVVFRLLPGGRDTSWVPWVAAIAFLAGWLPFDVGLRSEPYIAVGTVAVWCLAEHGVAARRLLPVALAALVAGLTLTTAPTGLVAIAVLLVAAPAILRLMVRRRGAVPAMVGAVAGSVGLVVLVMFADQTVGAVRAGTAVRTAIGPNFPWSDEWTRYQALLKLQVEGAFGRRAAVLVLITALLVSATVLVRRRRIVGTHHARLVRFLAATAAGLAALAFVPTKWSHHFGGFAGHLTVLVVVLTWIGCRAVLRAADRALVLSAVALASALALSGSAMWWVASAEQVTFWDIPPQLLGVRFATIALSLGAAWLLVGLALRYCPQLPQYLVPPIGLVVVTLLIGTTVLQTYGLVRATVVTPGYSQPRTTAAALIGDDCGLEPYVRVELDPVAGLLPVVPDPEGAAVSTGGMRSPADRAEHASREGLPSADMWTVDDGSPGSLRSSWYVLPAGAPGPVVVEVGGSGRGQVTVEFGRGTPTGPAVVADVPVDLQPRVSPARFDPVATAPGADLVRVVAVQEVSDPDSWLTVSRPRVPRTIPLSALVPATAPALLDWPIAPLLTCRRQATLKGGIAEVPDVVVTPGRDLPEAMARSAGGPFAGLLQAYRLQPVPTYIDGMPTTWRAEVLRLVPREPLRPPTVTRGMTTVSGLSGRPPLMWTP</sequence>
<feature type="transmembrane region" description="Helical" evidence="12">
    <location>
        <begin position="353"/>
        <end position="381"/>
    </location>
</feature>
<reference evidence="16 17" key="1">
    <citation type="submission" date="2024-03" db="EMBL/GenBank/DDBJ databases">
        <title>Draft genome sequence of Pseudonocardia tropica JCM 19149.</title>
        <authorList>
            <person name="Butdee W."/>
            <person name="Duangmal K."/>
        </authorList>
    </citation>
    <scope>NUCLEOTIDE SEQUENCE [LARGE SCALE GENOMIC DNA]</scope>
    <source>
        <strain evidence="16 17">JCM 19149</strain>
    </source>
</reference>
<keyword evidence="7 12" id="KW-0812">Transmembrane</keyword>
<feature type="transmembrane region" description="Helical" evidence="12">
    <location>
        <begin position="393"/>
        <end position="415"/>
    </location>
</feature>
<dbReference type="Gene3D" id="2.60.120.610">
    <property type="entry name" value="arabinofuranosyltransferase like domain"/>
    <property type="match status" value="1"/>
</dbReference>
<comment type="caution">
    <text evidence="16">The sequence shown here is derived from an EMBL/GenBank/DDBJ whole genome shotgun (WGS) entry which is preliminary data.</text>
</comment>
<feature type="domain" description="Arabinofuranosyltransferase central" evidence="13">
    <location>
        <begin position="158"/>
        <end position="605"/>
    </location>
</feature>
<dbReference type="InterPro" id="IPR032731">
    <property type="entry name" value="Arabino_trans_C"/>
</dbReference>
<dbReference type="Pfam" id="PF14896">
    <property type="entry name" value="Arabino_trans_C"/>
    <property type="match status" value="1"/>
</dbReference>
<comment type="function">
    <text evidence="1">Arabinosyl transferase responsible for the polymerization of arabinose into the arabinan of arabinogalactan.</text>
</comment>
<accession>A0ABV1JRG5</accession>
<feature type="domain" description="Arabinosyltransferase C-terminal" evidence="14">
    <location>
        <begin position="717"/>
        <end position="936"/>
    </location>
</feature>
<proteinExistence type="inferred from homology"/>
<feature type="transmembrane region" description="Helical" evidence="12">
    <location>
        <begin position="587"/>
        <end position="607"/>
    </location>
</feature>
<keyword evidence="9 12" id="KW-0472">Membrane</keyword>
<evidence type="ECO:0000256" key="10">
    <source>
        <dbReference type="ARBA" id="ARBA00023316"/>
    </source>
</evidence>
<evidence type="ECO:0000256" key="7">
    <source>
        <dbReference type="ARBA" id="ARBA00022692"/>
    </source>
</evidence>
<evidence type="ECO:0000259" key="14">
    <source>
        <dbReference type="Pfam" id="PF14896"/>
    </source>
</evidence>
<feature type="transmembrane region" description="Helical" evidence="12">
    <location>
        <begin position="516"/>
        <end position="539"/>
    </location>
</feature>
<organism evidence="16 17">
    <name type="scientific">Pseudonocardia tropica</name>
    <dbReference type="NCBI Taxonomy" id="681289"/>
    <lineage>
        <taxon>Bacteria</taxon>
        <taxon>Bacillati</taxon>
        <taxon>Actinomycetota</taxon>
        <taxon>Actinomycetes</taxon>
        <taxon>Pseudonocardiales</taxon>
        <taxon>Pseudonocardiaceae</taxon>
        <taxon>Pseudonocardia</taxon>
    </lineage>
</organism>
<dbReference type="RefSeq" id="WP_345648220.1">
    <property type="nucleotide sequence ID" value="NZ_BAABLY010000055.1"/>
</dbReference>
<feature type="transmembrane region" description="Helical" evidence="12">
    <location>
        <begin position="199"/>
        <end position="220"/>
    </location>
</feature>
<keyword evidence="17" id="KW-1185">Reference proteome</keyword>
<evidence type="ECO:0000256" key="6">
    <source>
        <dbReference type="ARBA" id="ARBA00022679"/>
    </source>
</evidence>
<gene>
    <name evidence="16" type="ORF">WHI96_01710</name>
</gene>
<dbReference type="EMBL" id="JBEDNP010000001">
    <property type="protein sequence ID" value="MEQ3537523.1"/>
    <property type="molecule type" value="Genomic_DNA"/>
</dbReference>
<keyword evidence="10" id="KW-0961">Cell wall biogenesis/degradation</keyword>
<evidence type="ECO:0000259" key="15">
    <source>
        <dbReference type="Pfam" id="PF17689"/>
    </source>
</evidence>